<organism evidence="2 3">
    <name type="scientific">Streptosporangium becharense</name>
    <dbReference type="NCBI Taxonomy" id="1816182"/>
    <lineage>
        <taxon>Bacteria</taxon>
        <taxon>Bacillati</taxon>
        <taxon>Actinomycetota</taxon>
        <taxon>Actinomycetes</taxon>
        <taxon>Streptosporangiales</taxon>
        <taxon>Streptosporangiaceae</taxon>
        <taxon>Streptosporangium</taxon>
    </lineage>
</organism>
<dbReference type="EMBL" id="JACHMP010000001">
    <property type="protein sequence ID" value="MBB5820974.1"/>
    <property type="molecule type" value="Genomic_DNA"/>
</dbReference>
<comment type="caution">
    <text evidence="2">The sequence shown here is derived from an EMBL/GenBank/DDBJ whole genome shotgun (WGS) entry which is preliminary data.</text>
</comment>
<gene>
    <name evidence="2" type="ORF">F4562_004036</name>
</gene>
<accession>A0A7W9IJ31</accession>
<evidence type="ECO:0008006" key="4">
    <source>
        <dbReference type="Google" id="ProtNLM"/>
    </source>
</evidence>
<dbReference type="Proteomes" id="UP000540685">
    <property type="component" value="Unassembled WGS sequence"/>
</dbReference>
<evidence type="ECO:0000313" key="3">
    <source>
        <dbReference type="Proteomes" id="UP000540685"/>
    </source>
</evidence>
<dbReference type="PANTHER" id="PTHR46637:SF1">
    <property type="entry name" value="BLL5188 PROTEIN"/>
    <property type="match status" value="1"/>
</dbReference>
<evidence type="ECO:0000313" key="2">
    <source>
        <dbReference type="EMBL" id="MBB5820974.1"/>
    </source>
</evidence>
<protein>
    <recommendedName>
        <fullName evidence="4">Transposase</fullName>
    </recommendedName>
</protein>
<feature type="region of interest" description="Disordered" evidence="1">
    <location>
        <begin position="64"/>
        <end position="93"/>
    </location>
</feature>
<dbReference type="PANTHER" id="PTHR46637">
    <property type="entry name" value="TIS1421-TRANSPOSASE PROTEIN A"/>
    <property type="match status" value="1"/>
</dbReference>
<dbReference type="AlphaFoldDB" id="A0A7W9IJ31"/>
<keyword evidence="3" id="KW-1185">Reference proteome</keyword>
<name>A0A7W9IJ31_9ACTN</name>
<reference evidence="2 3" key="1">
    <citation type="submission" date="2020-08" db="EMBL/GenBank/DDBJ databases">
        <title>Sequencing the genomes of 1000 actinobacteria strains.</title>
        <authorList>
            <person name="Klenk H.-P."/>
        </authorList>
    </citation>
    <scope>NUCLEOTIDE SEQUENCE [LARGE SCALE GENOMIC DNA]</scope>
    <source>
        <strain evidence="2 3">DSM 46887</strain>
    </source>
</reference>
<dbReference type="InterPro" id="IPR052909">
    <property type="entry name" value="Transposase_6_like"/>
</dbReference>
<proteinExistence type="predicted"/>
<sequence length="116" mass="12622">MPECYGSWQTAYALFRRWQRADIWQQILPALHALADASGRIGWDVGGDSIICRAHQHAAGACHHGDQQAGRLGGARHEPAGHALGRSRGGLSTKPHMACEANRLLLSLVKLPRVAR</sequence>
<evidence type="ECO:0000256" key="1">
    <source>
        <dbReference type="SAM" id="MobiDB-lite"/>
    </source>
</evidence>